<proteinExistence type="predicted"/>
<reference evidence="2" key="1">
    <citation type="journal article" date="2013" name="Genetics">
        <title>The draft genome and transcriptome of Panagrellus redivivus are shaped by the harsh demands of a free-living lifestyle.</title>
        <authorList>
            <person name="Srinivasan J."/>
            <person name="Dillman A.R."/>
            <person name="Macchietto M.G."/>
            <person name="Heikkinen L."/>
            <person name="Lakso M."/>
            <person name="Fracchia K.M."/>
            <person name="Antoshechkin I."/>
            <person name="Mortazavi A."/>
            <person name="Wong G."/>
            <person name="Sternberg P.W."/>
        </authorList>
    </citation>
    <scope>NUCLEOTIDE SEQUENCE [LARGE SCALE GENOMIC DNA]</scope>
    <source>
        <strain evidence="2">MT8872</strain>
    </source>
</reference>
<dbReference type="PANTHER" id="PTHR46607:SF1">
    <property type="entry name" value="SEC14 DOMAIN AND SPECTRIN REPEAT-CONTAINING PROTEIN 1"/>
    <property type="match status" value="1"/>
</dbReference>
<evidence type="ECO:0000256" key="1">
    <source>
        <dbReference type="SAM" id="MobiDB-lite"/>
    </source>
</evidence>
<dbReference type="PANTHER" id="PTHR46607">
    <property type="entry name" value="SEC14 DOMAIN AND SPECTRIN REPEAT-CONTAINING PROTEIN 1"/>
    <property type="match status" value="1"/>
</dbReference>
<keyword evidence="2" id="KW-1185">Reference proteome</keyword>
<dbReference type="GO" id="GO:0080025">
    <property type="term" value="F:phosphatidylinositol-3,5-bisphosphate binding"/>
    <property type="evidence" value="ECO:0007669"/>
    <property type="project" value="TreeGrafter"/>
</dbReference>
<organism evidence="2 3">
    <name type="scientific">Panagrellus redivivus</name>
    <name type="common">Microworm</name>
    <dbReference type="NCBI Taxonomy" id="6233"/>
    <lineage>
        <taxon>Eukaryota</taxon>
        <taxon>Metazoa</taxon>
        <taxon>Ecdysozoa</taxon>
        <taxon>Nematoda</taxon>
        <taxon>Chromadorea</taxon>
        <taxon>Rhabditida</taxon>
        <taxon>Tylenchina</taxon>
        <taxon>Panagrolaimomorpha</taxon>
        <taxon>Panagrolaimoidea</taxon>
        <taxon>Panagrolaimidae</taxon>
        <taxon>Panagrellus</taxon>
    </lineage>
</organism>
<dbReference type="GO" id="GO:0010314">
    <property type="term" value="F:phosphatidylinositol-5-phosphate binding"/>
    <property type="evidence" value="ECO:0007669"/>
    <property type="project" value="TreeGrafter"/>
</dbReference>
<dbReference type="WBParaSite" id="Pan_g14166.t1">
    <property type="protein sequence ID" value="Pan_g14166.t1"/>
    <property type="gene ID" value="Pan_g14166"/>
</dbReference>
<dbReference type="SUPFAM" id="SSF46966">
    <property type="entry name" value="Spectrin repeat"/>
    <property type="match status" value="1"/>
</dbReference>
<dbReference type="AlphaFoldDB" id="A0A7E4UXZ9"/>
<dbReference type="GO" id="GO:0043325">
    <property type="term" value="F:phosphatidylinositol-3,4-bisphosphate binding"/>
    <property type="evidence" value="ECO:0007669"/>
    <property type="project" value="TreeGrafter"/>
</dbReference>
<evidence type="ECO:0000313" key="3">
    <source>
        <dbReference type="WBParaSite" id="Pan_g14166.t1"/>
    </source>
</evidence>
<sequence length="611" mass="69134">MISLRRHKGPKYANRNSMLVTGNAISGSLIQIILNSNCFRGKELGSLNAKDTLGVYNFICSLLAYAVKSFDGGHNGIIVLVDATRVPVKALRIILKACQNALAFKIRHAVIVEPEKFFDQQRMSLDILLENYDFKTTLCPRTKLWKYVNVVDLADGFGYNFPPAIWCDLAKSFNDHFQANPSYIAKCDPTSMPSVVRFGQKDHSIVIELSAPTYGRYSRVFEDGDPMARVLDSELQSSSTAPALPPRNRNRASVVVSPTVEIREPSIPDPNNNNGSYTAEKPEENIDVTKPPEELPESVQKLTANQQDAIRELLNWITGPGEKWLATLDDVGESIDESRQLERQHKQLSARTEEVVDQAAEIAEVVDFLQRHHSHDQLAPLKTLADELANAVHDFRTRVNAQALVRANSLRLHETVNEFYTESDTLLQRLCEDNSHEAELAVLEKRAIAAEEKFELVSQVCAAIDALLESEDRPRIKERAYVTEQLNLVTERRKRCHELLELAKLKAQQLIQLATCERDQKQVMEWLEELSKTMAVDGFRMGLSLTALDAKIQHFEQNASSLHEYSKQLSQVSLLLRRALRLEISPQLAICEQIQAAYRNLEQQVYRIKHQ</sequence>
<dbReference type="Proteomes" id="UP000492821">
    <property type="component" value="Unassembled WGS sequence"/>
</dbReference>
<feature type="region of interest" description="Disordered" evidence="1">
    <location>
        <begin position="233"/>
        <end position="299"/>
    </location>
</feature>
<dbReference type="GO" id="GO:0005546">
    <property type="term" value="F:phosphatidylinositol-4,5-bisphosphate binding"/>
    <property type="evidence" value="ECO:0007669"/>
    <property type="project" value="TreeGrafter"/>
</dbReference>
<dbReference type="GO" id="GO:0032266">
    <property type="term" value="F:phosphatidylinositol-3-phosphate binding"/>
    <property type="evidence" value="ECO:0007669"/>
    <property type="project" value="TreeGrafter"/>
</dbReference>
<protein>
    <submittedName>
        <fullName evidence="3">CRAL-TRIO domain-containing protein</fullName>
    </submittedName>
</protein>
<reference evidence="3" key="2">
    <citation type="submission" date="2020-10" db="UniProtKB">
        <authorList>
            <consortium name="WormBaseParasite"/>
        </authorList>
    </citation>
    <scope>IDENTIFICATION</scope>
</reference>
<evidence type="ECO:0000313" key="2">
    <source>
        <dbReference type="Proteomes" id="UP000492821"/>
    </source>
</evidence>
<dbReference type="GO" id="GO:0070273">
    <property type="term" value="F:phosphatidylinositol-4-phosphate binding"/>
    <property type="evidence" value="ECO:0007669"/>
    <property type="project" value="TreeGrafter"/>
</dbReference>
<name>A0A7E4UXZ9_PANRE</name>
<accession>A0A7E4UXZ9</accession>